<feature type="region of interest" description="Disordered" evidence="1">
    <location>
        <begin position="1"/>
        <end position="99"/>
    </location>
</feature>
<comment type="caution">
    <text evidence="2">The sequence shown here is derived from an EMBL/GenBank/DDBJ whole genome shotgun (WGS) entry which is preliminary data.</text>
</comment>
<organism evidence="2 3">
    <name type="scientific">Nepenthes gracilis</name>
    <name type="common">Slender pitcher plant</name>
    <dbReference type="NCBI Taxonomy" id="150966"/>
    <lineage>
        <taxon>Eukaryota</taxon>
        <taxon>Viridiplantae</taxon>
        <taxon>Streptophyta</taxon>
        <taxon>Embryophyta</taxon>
        <taxon>Tracheophyta</taxon>
        <taxon>Spermatophyta</taxon>
        <taxon>Magnoliopsida</taxon>
        <taxon>eudicotyledons</taxon>
        <taxon>Gunneridae</taxon>
        <taxon>Pentapetalae</taxon>
        <taxon>Caryophyllales</taxon>
        <taxon>Nepenthaceae</taxon>
        <taxon>Nepenthes</taxon>
    </lineage>
</organism>
<dbReference type="AlphaFoldDB" id="A0AAD3XNC8"/>
<proteinExistence type="predicted"/>
<accession>A0AAD3XNC8</accession>
<gene>
    <name evidence="2" type="ORF">Nepgr_012462</name>
</gene>
<evidence type="ECO:0000313" key="2">
    <source>
        <dbReference type="EMBL" id="GMH10621.1"/>
    </source>
</evidence>
<dbReference type="Proteomes" id="UP001279734">
    <property type="component" value="Unassembled WGS sequence"/>
</dbReference>
<evidence type="ECO:0000256" key="1">
    <source>
        <dbReference type="SAM" id="MobiDB-lite"/>
    </source>
</evidence>
<sequence length="99" mass="10771">MHSGFINSRPPCQRNSTPHAKPLASSHDGHSSNESTKTPGSSLKATHHEAIRITGVQDATRHTDSKRNLQEEPANNTPSSDFAAREGFSTPLWPFPLTV</sequence>
<dbReference type="EMBL" id="BSYO01000010">
    <property type="protein sequence ID" value="GMH10621.1"/>
    <property type="molecule type" value="Genomic_DNA"/>
</dbReference>
<protein>
    <submittedName>
        <fullName evidence="2">Uncharacterized protein</fullName>
    </submittedName>
</protein>
<reference evidence="2" key="1">
    <citation type="submission" date="2023-05" db="EMBL/GenBank/DDBJ databases">
        <title>Nepenthes gracilis genome sequencing.</title>
        <authorList>
            <person name="Fukushima K."/>
        </authorList>
    </citation>
    <scope>NUCLEOTIDE SEQUENCE</scope>
    <source>
        <strain evidence="2">SING2019-196</strain>
    </source>
</reference>
<feature type="compositionally biased region" description="Polar residues" evidence="1">
    <location>
        <begin position="32"/>
        <end position="44"/>
    </location>
</feature>
<feature type="compositionally biased region" description="Basic and acidic residues" evidence="1">
    <location>
        <begin position="59"/>
        <end position="70"/>
    </location>
</feature>
<name>A0AAD3XNC8_NEPGR</name>
<keyword evidence="3" id="KW-1185">Reference proteome</keyword>
<evidence type="ECO:0000313" key="3">
    <source>
        <dbReference type="Proteomes" id="UP001279734"/>
    </source>
</evidence>